<dbReference type="Proteomes" id="UP000433483">
    <property type="component" value="Unassembled WGS sequence"/>
</dbReference>
<dbReference type="EMBL" id="QXGC01001304">
    <property type="protein sequence ID" value="KAE9206015.1"/>
    <property type="molecule type" value="Genomic_DNA"/>
</dbReference>
<name>A0A6A3JFP8_9STRA</name>
<dbReference type="Proteomes" id="UP000440367">
    <property type="component" value="Unassembled WGS sequence"/>
</dbReference>
<evidence type="ECO:0000313" key="9">
    <source>
        <dbReference type="Proteomes" id="UP000440732"/>
    </source>
</evidence>
<evidence type="ECO:0000313" key="2">
    <source>
        <dbReference type="EMBL" id="KAE9147257.1"/>
    </source>
</evidence>
<dbReference type="Proteomes" id="UP000476176">
    <property type="component" value="Unassembled WGS sequence"/>
</dbReference>
<dbReference type="EMBL" id="QXFW01001280">
    <property type="protein sequence ID" value="KAE8993341.1"/>
    <property type="molecule type" value="Genomic_DNA"/>
</dbReference>
<dbReference type="Proteomes" id="UP000486351">
    <property type="component" value="Unassembled WGS sequence"/>
</dbReference>
<organism evidence="1 10">
    <name type="scientific">Phytophthora fragariae</name>
    <dbReference type="NCBI Taxonomy" id="53985"/>
    <lineage>
        <taxon>Eukaryota</taxon>
        <taxon>Sar</taxon>
        <taxon>Stramenopiles</taxon>
        <taxon>Oomycota</taxon>
        <taxon>Peronosporomycetes</taxon>
        <taxon>Peronosporales</taxon>
        <taxon>Peronosporaceae</taxon>
        <taxon>Phytophthora</taxon>
    </lineage>
</organism>
<sequence>MQAQGRMFAWTARILTFTLEHSRSDFNFQFEWCGTNIRSYCNARLTIRHGLDLAVPDVVRLLLELRRAGRGRSVVVVRTG</sequence>
<evidence type="ECO:0000313" key="3">
    <source>
        <dbReference type="EMBL" id="KAE9206015.1"/>
    </source>
</evidence>
<gene>
    <name evidence="5" type="ORF">PF002_g9464</name>
    <name evidence="3" type="ORF">PF004_g17419</name>
    <name evidence="4" type="ORF">PF005_g4840</name>
    <name evidence="2" type="ORF">PF006_g8050</name>
    <name evidence="6" type="ORF">PF008_g26839</name>
    <name evidence="1" type="ORF">PF011_g17178</name>
</gene>
<proteinExistence type="predicted"/>
<evidence type="ECO:0000313" key="7">
    <source>
        <dbReference type="Proteomes" id="UP000433483"/>
    </source>
</evidence>
<dbReference type="Proteomes" id="UP000440732">
    <property type="component" value="Unassembled WGS sequence"/>
</dbReference>
<accession>A0A6A3JFP8</accession>
<dbReference type="EMBL" id="QXFY01003377">
    <property type="protein sequence ID" value="KAE9285732.1"/>
    <property type="molecule type" value="Genomic_DNA"/>
</dbReference>
<evidence type="ECO:0000313" key="1">
    <source>
        <dbReference type="EMBL" id="KAE8993341.1"/>
    </source>
</evidence>
<evidence type="ECO:0000313" key="10">
    <source>
        <dbReference type="Proteomes" id="UP000460718"/>
    </source>
</evidence>
<dbReference type="EMBL" id="QXGB01000160">
    <property type="protein sequence ID" value="KAE9227162.1"/>
    <property type="molecule type" value="Genomic_DNA"/>
</dbReference>
<dbReference type="Proteomes" id="UP000460718">
    <property type="component" value="Unassembled WGS sequence"/>
</dbReference>
<comment type="caution">
    <text evidence="1">The sequence shown here is derived from an EMBL/GenBank/DDBJ whole genome shotgun (WGS) entry which is preliminary data.</text>
</comment>
<evidence type="ECO:0000313" key="5">
    <source>
        <dbReference type="EMBL" id="KAE9241039.1"/>
    </source>
</evidence>
<keyword evidence="7" id="KW-1185">Reference proteome</keyword>
<evidence type="ECO:0000313" key="11">
    <source>
        <dbReference type="Proteomes" id="UP000476176"/>
    </source>
</evidence>
<dbReference type="EMBL" id="QXGA01000359">
    <property type="protein sequence ID" value="KAE9147257.1"/>
    <property type="molecule type" value="Genomic_DNA"/>
</dbReference>
<dbReference type="EMBL" id="QXGD01000391">
    <property type="protein sequence ID" value="KAE9241039.1"/>
    <property type="molecule type" value="Genomic_DNA"/>
</dbReference>
<evidence type="ECO:0000313" key="8">
    <source>
        <dbReference type="Proteomes" id="UP000440367"/>
    </source>
</evidence>
<dbReference type="AlphaFoldDB" id="A0A6A3JFP8"/>
<evidence type="ECO:0000313" key="6">
    <source>
        <dbReference type="EMBL" id="KAE9285732.1"/>
    </source>
</evidence>
<evidence type="ECO:0000313" key="12">
    <source>
        <dbReference type="Proteomes" id="UP000486351"/>
    </source>
</evidence>
<evidence type="ECO:0000313" key="4">
    <source>
        <dbReference type="EMBL" id="KAE9227162.1"/>
    </source>
</evidence>
<protein>
    <submittedName>
        <fullName evidence="1">Uncharacterized protein</fullName>
    </submittedName>
</protein>
<reference evidence="10 11" key="1">
    <citation type="submission" date="2018-09" db="EMBL/GenBank/DDBJ databases">
        <title>Genomic investigation of the strawberry pathogen Phytophthora fragariae indicates pathogenicity is determined by transcriptional variation in three key races.</title>
        <authorList>
            <person name="Adams T.M."/>
            <person name="Armitage A.D."/>
            <person name="Sobczyk M.K."/>
            <person name="Bates H.J."/>
            <person name="Dunwell J.M."/>
            <person name="Nellist C.F."/>
            <person name="Harrison R.J."/>
        </authorList>
    </citation>
    <scope>NUCLEOTIDE SEQUENCE [LARGE SCALE GENOMIC DNA]</scope>
    <source>
        <strain evidence="5 8">BC-1</strain>
        <strain evidence="3 11">BC-23</strain>
        <strain evidence="4 7">NOV-27</strain>
        <strain evidence="2 9">NOV-5</strain>
        <strain evidence="6 12">NOV-77</strain>
        <strain evidence="1 10">SCRP245</strain>
    </source>
</reference>